<dbReference type="InterPro" id="IPR001845">
    <property type="entry name" value="HTH_ArsR_DNA-bd_dom"/>
</dbReference>
<reference evidence="2 3" key="1">
    <citation type="submission" date="2018-06" db="EMBL/GenBank/DDBJ databases">
        <title>Rhizobium wuzhouense sp. nov., isolated from roots of Oryza officinalis.</title>
        <authorList>
            <person name="Yuan T."/>
        </authorList>
    </citation>
    <scope>NUCLEOTIDE SEQUENCE [LARGE SCALE GENOMIC DNA]</scope>
    <source>
        <strain evidence="2 3">W44</strain>
    </source>
</reference>
<dbReference type="InterPro" id="IPR036390">
    <property type="entry name" value="WH_DNA-bd_sf"/>
</dbReference>
<evidence type="ECO:0000313" key="2">
    <source>
        <dbReference type="EMBL" id="PYB77010.1"/>
    </source>
</evidence>
<dbReference type="Proteomes" id="UP000247536">
    <property type="component" value="Unassembled WGS sequence"/>
</dbReference>
<dbReference type="InterPro" id="IPR036388">
    <property type="entry name" value="WH-like_DNA-bd_sf"/>
</dbReference>
<dbReference type="Gene3D" id="1.10.10.10">
    <property type="entry name" value="Winged helix-like DNA-binding domain superfamily/Winged helix DNA-binding domain"/>
    <property type="match status" value="1"/>
</dbReference>
<dbReference type="SMART" id="SM00418">
    <property type="entry name" value="HTH_ARSR"/>
    <property type="match status" value="1"/>
</dbReference>
<organism evidence="2 3">
    <name type="scientific">Rhizobium wuzhouense</name>
    <dbReference type="NCBI Taxonomy" id="1986026"/>
    <lineage>
        <taxon>Bacteria</taxon>
        <taxon>Pseudomonadati</taxon>
        <taxon>Pseudomonadota</taxon>
        <taxon>Alphaproteobacteria</taxon>
        <taxon>Hyphomicrobiales</taxon>
        <taxon>Rhizobiaceae</taxon>
        <taxon>Rhizobium/Agrobacterium group</taxon>
        <taxon>Rhizobium</taxon>
    </lineage>
</organism>
<dbReference type="CDD" id="cd00090">
    <property type="entry name" value="HTH_ARSR"/>
    <property type="match status" value="1"/>
</dbReference>
<protein>
    <submittedName>
        <fullName evidence="2">ArsR family transcriptional regulator</fullName>
    </submittedName>
</protein>
<gene>
    <name evidence="2" type="ORF">DMY87_01055</name>
</gene>
<dbReference type="SUPFAM" id="SSF46785">
    <property type="entry name" value="Winged helix' DNA-binding domain"/>
    <property type="match status" value="1"/>
</dbReference>
<dbReference type="PANTHER" id="PTHR38600">
    <property type="entry name" value="TRANSCRIPTIONAL REGULATORY PROTEIN"/>
    <property type="match status" value="1"/>
</dbReference>
<feature type="domain" description="HTH arsR-type" evidence="1">
    <location>
        <begin position="14"/>
        <end position="100"/>
    </location>
</feature>
<sequence>MTQRDIPQLNASIGTLKALAHPDRLNILGNLRVSGPSTASLLARRFGLNSGATSYHLRQLEKYGLVEEAPELGNRRERWWHALHETTFYETADLDGDALEAGIAFNQAVLATHMHMMQRAQEAYRGLDTAWRKASTNSDVIIPLNAAAAETLTNRIMGLLMEAKAASPPTGVPLPADTRPVAYVLYAFPHPDAEAEVGADEP</sequence>
<keyword evidence="3" id="KW-1185">Reference proteome</keyword>
<dbReference type="RefSeq" id="WP_110789443.1">
    <property type="nucleotide sequence ID" value="NZ_QJRY01000001.1"/>
</dbReference>
<dbReference type="InterPro" id="IPR011991">
    <property type="entry name" value="ArsR-like_HTH"/>
</dbReference>
<accession>A0ABX5NV16</accession>
<dbReference type="EMBL" id="QJRY01000001">
    <property type="protein sequence ID" value="PYB77010.1"/>
    <property type="molecule type" value="Genomic_DNA"/>
</dbReference>
<dbReference type="PANTHER" id="PTHR38600:SF1">
    <property type="entry name" value="TRANSCRIPTIONAL REGULATORY PROTEIN"/>
    <property type="match status" value="1"/>
</dbReference>
<comment type="caution">
    <text evidence="2">The sequence shown here is derived from an EMBL/GenBank/DDBJ whole genome shotgun (WGS) entry which is preliminary data.</text>
</comment>
<name>A0ABX5NV16_9HYPH</name>
<evidence type="ECO:0000259" key="1">
    <source>
        <dbReference type="SMART" id="SM00418"/>
    </source>
</evidence>
<evidence type="ECO:0000313" key="3">
    <source>
        <dbReference type="Proteomes" id="UP000247536"/>
    </source>
</evidence>
<proteinExistence type="predicted"/>
<dbReference type="Pfam" id="PF12840">
    <property type="entry name" value="HTH_20"/>
    <property type="match status" value="1"/>
</dbReference>